<dbReference type="EMBL" id="CP001649">
    <property type="protein sequence ID" value="ACS79509.1"/>
    <property type="molecule type" value="Genomic_DNA"/>
</dbReference>
<accession>C6BRR9</accession>
<dbReference type="InterPro" id="IPR050087">
    <property type="entry name" value="AON_synthase_class-II"/>
</dbReference>
<keyword evidence="3" id="KW-0663">Pyridoxal phosphate</keyword>
<dbReference type="KEGG" id="dsa:Desal_1447"/>
<evidence type="ECO:0000256" key="3">
    <source>
        <dbReference type="ARBA" id="ARBA00022898"/>
    </source>
</evidence>
<reference evidence="5 6" key="1">
    <citation type="submission" date="2009-06" db="EMBL/GenBank/DDBJ databases">
        <title>Complete sequence of Desulfovibrio salexigens DSM 2638.</title>
        <authorList>
            <consortium name="US DOE Joint Genome Institute"/>
            <person name="Lucas S."/>
            <person name="Copeland A."/>
            <person name="Lapidus A."/>
            <person name="Glavina del Rio T."/>
            <person name="Tice H."/>
            <person name="Bruce D."/>
            <person name="Goodwin L."/>
            <person name="Pitluck S."/>
            <person name="Munk A.C."/>
            <person name="Brettin T."/>
            <person name="Detter J.C."/>
            <person name="Han C."/>
            <person name="Tapia R."/>
            <person name="Larimer F."/>
            <person name="Land M."/>
            <person name="Hauser L."/>
            <person name="Kyrpides N."/>
            <person name="Anderson I."/>
            <person name="Wall J.D."/>
            <person name="Arkin A.P."/>
            <person name="Dehal P."/>
            <person name="Chivian D."/>
            <person name="Giles B."/>
            <person name="Hazen T.C."/>
        </authorList>
    </citation>
    <scope>NUCLEOTIDE SEQUENCE [LARGE SCALE GENOMIC DNA]</scope>
    <source>
        <strain evidence="6">ATCC 14822 / DSM 2638 / NCIMB 8403 / VKM B-1763</strain>
    </source>
</reference>
<dbReference type="Pfam" id="PF00155">
    <property type="entry name" value="Aminotran_1_2"/>
    <property type="match status" value="1"/>
</dbReference>
<name>C6BRR9_MARSD</name>
<evidence type="ECO:0000259" key="4">
    <source>
        <dbReference type="Pfam" id="PF00155"/>
    </source>
</evidence>
<proteinExistence type="predicted"/>
<evidence type="ECO:0000313" key="5">
    <source>
        <dbReference type="EMBL" id="ACS79509.1"/>
    </source>
</evidence>
<dbReference type="InterPro" id="IPR015424">
    <property type="entry name" value="PyrdxlP-dep_Trfase"/>
</dbReference>
<dbReference type="AlphaFoldDB" id="C6BRR9"/>
<keyword evidence="2 5" id="KW-0808">Transferase</keyword>
<dbReference type="SUPFAM" id="SSF53383">
    <property type="entry name" value="PLP-dependent transferases"/>
    <property type="match status" value="1"/>
</dbReference>
<dbReference type="eggNOG" id="COG0156">
    <property type="taxonomic scope" value="Bacteria"/>
</dbReference>
<dbReference type="EC" id="2.3.1.47" evidence="5"/>
<feature type="domain" description="Aminotransferase class I/classII large" evidence="4">
    <location>
        <begin position="73"/>
        <end position="408"/>
    </location>
</feature>
<dbReference type="STRING" id="526222.Desal_1447"/>
<comment type="cofactor">
    <cofactor evidence="1">
        <name>pyridoxal 5'-phosphate</name>
        <dbReference type="ChEBI" id="CHEBI:597326"/>
    </cofactor>
</comment>
<evidence type="ECO:0000256" key="2">
    <source>
        <dbReference type="ARBA" id="ARBA00022679"/>
    </source>
</evidence>
<dbReference type="GO" id="GO:0008710">
    <property type="term" value="F:8-amino-7-oxononanoate synthase activity"/>
    <property type="evidence" value="ECO:0007669"/>
    <property type="project" value="UniProtKB-EC"/>
</dbReference>
<protein>
    <submittedName>
        <fullName evidence="5">8-amino-7-oxononanoate synthase</fullName>
        <ecNumber evidence="5">2.3.1.47</ecNumber>
    </submittedName>
</protein>
<organism evidence="5 6">
    <name type="scientific">Maridesulfovibrio salexigens (strain ATCC 14822 / DSM 2638 / NCIMB 8403 / VKM B-1763)</name>
    <name type="common">Desulfovibrio salexigens</name>
    <dbReference type="NCBI Taxonomy" id="526222"/>
    <lineage>
        <taxon>Bacteria</taxon>
        <taxon>Pseudomonadati</taxon>
        <taxon>Thermodesulfobacteriota</taxon>
        <taxon>Desulfovibrionia</taxon>
        <taxon>Desulfovibrionales</taxon>
        <taxon>Desulfovibrionaceae</taxon>
        <taxon>Maridesulfovibrio</taxon>
    </lineage>
</organism>
<keyword evidence="6" id="KW-1185">Reference proteome</keyword>
<evidence type="ECO:0000313" key="6">
    <source>
        <dbReference type="Proteomes" id="UP000002601"/>
    </source>
</evidence>
<dbReference type="Gene3D" id="3.90.1150.10">
    <property type="entry name" value="Aspartate Aminotransferase, domain 1"/>
    <property type="match status" value="1"/>
</dbReference>
<dbReference type="CDD" id="cd06454">
    <property type="entry name" value="KBL_like"/>
    <property type="match status" value="1"/>
</dbReference>
<dbReference type="GO" id="GO:0030170">
    <property type="term" value="F:pyridoxal phosphate binding"/>
    <property type="evidence" value="ECO:0007669"/>
    <property type="project" value="InterPro"/>
</dbReference>
<dbReference type="Gene3D" id="3.40.640.10">
    <property type="entry name" value="Type I PLP-dependent aspartate aminotransferase-like (Major domain)"/>
    <property type="match status" value="1"/>
</dbReference>
<dbReference type="InterPro" id="IPR015421">
    <property type="entry name" value="PyrdxlP-dep_Trfase_major"/>
</dbReference>
<dbReference type="Proteomes" id="UP000002601">
    <property type="component" value="Chromosome"/>
</dbReference>
<dbReference type="PANTHER" id="PTHR13693:SF100">
    <property type="entry name" value="8-AMINO-7-OXONONANOATE SYNTHASE"/>
    <property type="match status" value="1"/>
</dbReference>
<dbReference type="GO" id="GO:0009102">
    <property type="term" value="P:biotin biosynthetic process"/>
    <property type="evidence" value="ECO:0007669"/>
    <property type="project" value="TreeGrafter"/>
</dbReference>
<evidence type="ECO:0000256" key="1">
    <source>
        <dbReference type="ARBA" id="ARBA00001933"/>
    </source>
</evidence>
<dbReference type="HOGENOM" id="CLU_015846_11_2_7"/>
<dbReference type="InterPro" id="IPR004839">
    <property type="entry name" value="Aminotransferase_I/II_large"/>
</dbReference>
<gene>
    <name evidence="5" type="ordered locus">Desal_1447</name>
</gene>
<keyword evidence="5" id="KW-0012">Acyltransferase</keyword>
<dbReference type="InterPro" id="IPR015422">
    <property type="entry name" value="PyrdxlP-dep_Trfase_small"/>
</dbReference>
<sequence length="421" mass="46299">MVAILGHESYFSCSAFKTSFYFLLPDFVFMIPKSFYRRIEGELTELEKSSLLRTVPEVDFGADKELVFKGKRLLNLASNDYLGLSKDQSLATAAIKAVEQYGCGSAASRLVTGNFRLYDELERELAAFKEQEDSMLFTSGYAANLAIMDSFAGRRTVVFSDKLNHASILDGIRMSGARQVRYRHNDIAHLKKRMEASKDADEKLLVTDTIFSMDGDLAYLEEIADLCDFYDTMLVVDEAHAEGVFGSGKGIAHERGLVRRVDLHMGAFSKGFGSLGGAVSGRKDLISYLRNKGRSFVFSTALSPAVIGANLAALRMVAEDPSRGDKLLHMSRDVKTYLESCGFDCGQSESQIIPVILGDNETALTARDRLIEAGIYAAAIRPPTVPEGTARLRLSLRADLTEVDLQKIKAAFGGLKAELEK</sequence>
<dbReference type="PANTHER" id="PTHR13693">
    <property type="entry name" value="CLASS II AMINOTRANSFERASE/8-AMINO-7-OXONONANOATE SYNTHASE"/>
    <property type="match status" value="1"/>
</dbReference>